<comment type="caution">
    <text evidence="1">The sequence shown here is derived from an EMBL/GenBank/DDBJ whole genome shotgun (WGS) entry which is preliminary data.</text>
</comment>
<evidence type="ECO:0000313" key="1">
    <source>
        <dbReference type="EMBL" id="EKS35392.1"/>
    </source>
</evidence>
<accession>K8NYI4</accession>
<sequence>MDKHERDVLARIGAALIQIQRTELTINFCIKYVVPKSARPSKDVFTSDGRRPPLGRLIAELERHIAVPNSFRDTLAEFLDKRNTLVHQIEKLPDWTLRTEKGIATAHRFLTKLEALERRVSRTFLAVVKEWQANQIGDGHLQVISDLRLRHLLKSDAQHSAN</sequence>
<protein>
    <recommendedName>
        <fullName evidence="3">DUF4145 domain-containing protein</fullName>
    </recommendedName>
</protein>
<evidence type="ECO:0008006" key="3">
    <source>
        <dbReference type="Google" id="ProtNLM"/>
    </source>
</evidence>
<dbReference type="HOGENOM" id="CLU_1631867_0_0_5"/>
<keyword evidence="2" id="KW-1185">Reference proteome</keyword>
<organism evidence="1 2">
    <name type="scientific">Afipia clevelandensis ATCC 49720</name>
    <dbReference type="NCBI Taxonomy" id="883079"/>
    <lineage>
        <taxon>Bacteria</taxon>
        <taxon>Pseudomonadati</taxon>
        <taxon>Pseudomonadota</taxon>
        <taxon>Alphaproteobacteria</taxon>
        <taxon>Hyphomicrobiales</taxon>
        <taxon>Nitrobacteraceae</taxon>
        <taxon>Afipia</taxon>
    </lineage>
</organism>
<dbReference type="AlphaFoldDB" id="K8NYI4"/>
<evidence type="ECO:0000313" key="2">
    <source>
        <dbReference type="Proteomes" id="UP000001095"/>
    </source>
</evidence>
<dbReference type="EMBL" id="AGWY01000011">
    <property type="protein sequence ID" value="EKS35392.1"/>
    <property type="molecule type" value="Genomic_DNA"/>
</dbReference>
<name>K8NYI4_9BRAD</name>
<dbReference type="Proteomes" id="UP000001095">
    <property type="component" value="Unassembled WGS sequence"/>
</dbReference>
<gene>
    <name evidence="1" type="ORF">HMPREF9696_02664</name>
</gene>
<dbReference type="RefSeq" id="WP_002713531.1">
    <property type="nucleotide sequence ID" value="NZ_KB375281.1"/>
</dbReference>
<proteinExistence type="predicted"/>
<reference evidence="1 2" key="1">
    <citation type="submission" date="2012-04" db="EMBL/GenBank/DDBJ databases">
        <title>The Genome Sequence of Afipia clevelandensis ATCC 49720.</title>
        <authorList>
            <consortium name="The Broad Institute Genome Sequencing Platform"/>
            <person name="Earl A."/>
            <person name="Ward D."/>
            <person name="Feldgarden M."/>
            <person name="Gevers D."/>
            <person name="Huys G."/>
            <person name="Walker B."/>
            <person name="Young S.K."/>
            <person name="Zeng Q."/>
            <person name="Gargeya S."/>
            <person name="Fitzgerald M."/>
            <person name="Haas B."/>
            <person name="Abouelleil A."/>
            <person name="Alvarado L."/>
            <person name="Arachchi H.M."/>
            <person name="Berlin A."/>
            <person name="Chapman S.B."/>
            <person name="Goldberg J."/>
            <person name="Griggs A."/>
            <person name="Gujja S."/>
            <person name="Hansen M."/>
            <person name="Howarth C."/>
            <person name="Imamovic A."/>
            <person name="Larimer J."/>
            <person name="McCowen C."/>
            <person name="Montmayeur A."/>
            <person name="Murphy C."/>
            <person name="Neiman D."/>
            <person name="Pearson M."/>
            <person name="Priest M."/>
            <person name="Roberts A."/>
            <person name="Saif S."/>
            <person name="Shea T."/>
            <person name="Sisk P."/>
            <person name="Sykes S."/>
            <person name="Wortman J."/>
            <person name="Nusbaum C."/>
            <person name="Birren B."/>
        </authorList>
    </citation>
    <scope>NUCLEOTIDE SEQUENCE [LARGE SCALE GENOMIC DNA]</scope>
    <source>
        <strain evidence="1 2">ATCC 49720</strain>
    </source>
</reference>